<dbReference type="GO" id="GO:0008324">
    <property type="term" value="F:monoatomic cation transmembrane transporter activity"/>
    <property type="evidence" value="ECO:0007669"/>
    <property type="project" value="InterPro"/>
</dbReference>
<evidence type="ECO:0000313" key="10">
    <source>
        <dbReference type="EMBL" id="QOK22579.1"/>
    </source>
</evidence>
<evidence type="ECO:0000256" key="8">
    <source>
        <dbReference type="SAM" id="Phobius"/>
    </source>
</evidence>
<name>A0A1L3MJN8_9MICO</name>
<evidence type="ECO:0000256" key="5">
    <source>
        <dbReference type="ARBA" id="ARBA00022989"/>
    </source>
</evidence>
<reference evidence="10 12" key="2">
    <citation type="submission" date="2020-10" db="EMBL/GenBank/DDBJ databases">
        <title>Janibacter indicus TT2 genome sequence.</title>
        <authorList>
            <person name="Lee K."/>
            <person name="Ganzorig M."/>
        </authorList>
    </citation>
    <scope>NUCLEOTIDE SEQUENCE [LARGE SCALE GENOMIC DNA]</scope>
    <source>
        <strain evidence="10 12">TT2</strain>
    </source>
</reference>
<gene>
    <name evidence="9" type="ORF">ASJ30_14545</name>
    <name evidence="10" type="ORF">IGS73_16190</name>
</gene>
<dbReference type="PANTHER" id="PTHR32024">
    <property type="entry name" value="TRK SYSTEM POTASSIUM UPTAKE PROTEIN TRKG-RELATED"/>
    <property type="match status" value="1"/>
</dbReference>
<evidence type="ECO:0000313" key="11">
    <source>
        <dbReference type="Proteomes" id="UP000182938"/>
    </source>
</evidence>
<keyword evidence="4 8" id="KW-0812">Transmembrane</keyword>
<keyword evidence="5 8" id="KW-1133">Transmembrane helix</keyword>
<dbReference type="GO" id="GO:0030001">
    <property type="term" value="P:metal ion transport"/>
    <property type="evidence" value="ECO:0007669"/>
    <property type="project" value="UniProtKB-ARBA"/>
</dbReference>
<dbReference type="Proteomes" id="UP000182938">
    <property type="component" value="Chromosome"/>
</dbReference>
<dbReference type="Pfam" id="PF02386">
    <property type="entry name" value="TrkH"/>
    <property type="match status" value="1"/>
</dbReference>
<keyword evidence="3" id="KW-1003">Cell membrane</keyword>
<evidence type="ECO:0000256" key="7">
    <source>
        <dbReference type="ARBA" id="ARBA00023136"/>
    </source>
</evidence>
<accession>A0A1L3MJN8</accession>
<reference evidence="9 11" key="1">
    <citation type="submission" date="2015-11" db="EMBL/GenBank/DDBJ databases">
        <authorList>
            <person name="Zhang Y."/>
            <person name="Guo Z."/>
        </authorList>
    </citation>
    <scope>NUCLEOTIDE SEQUENCE [LARGE SCALE GENOMIC DNA]</scope>
    <source>
        <strain evidence="9 11">YFY001</strain>
    </source>
</reference>
<feature type="transmembrane region" description="Helical" evidence="8">
    <location>
        <begin position="20"/>
        <end position="39"/>
    </location>
</feature>
<feature type="transmembrane region" description="Helical" evidence="8">
    <location>
        <begin position="356"/>
        <end position="380"/>
    </location>
</feature>
<evidence type="ECO:0000256" key="6">
    <source>
        <dbReference type="ARBA" id="ARBA00023065"/>
    </source>
</evidence>
<keyword evidence="2" id="KW-0813">Transport</keyword>
<comment type="subcellular location">
    <subcellularLocation>
        <location evidence="1">Cell membrane</location>
        <topology evidence="1">Multi-pass membrane protein</topology>
    </subcellularLocation>
</comment>
<feature type="transmembrane region" description="Helical" evidence="8">
    <location>
        <begin position="238"/>
        <end position="257"/>
    </location>
</feature>
<dbReference type="InterPro" id="IPR003445">
    <property type="entry name" value="Cat_transpt"/>
</dbReference>
<sequence length="454" mass="48046">MDQAAPSAHLLNRLVANPARTVMLGFAATIALGTLVLMTPFAAESRESTDALTALFTATSATCVTGLVTVDTGGHWSTFGELVILALIQVGGLGVMSVATLLVMLIGRRLSAPAGVLTGAEARSLTQRTPGQVLVGVLRFTLAVELVSAVVLTVRLRIAYHEGWGEAIYSGVFHSVSAFNNAGFGLLPDSAVQWAQDPWMCLPLMISVMVGGLGFPVWWELFRHWREPYRRWTIHATITIWGSVVLWVVGTLLFAVVEWDNDRTLGPMGTGGKILAAAFQSVVARTAGFNSVDIGAVRQESLLLLDGLMFIGGGSAGTAGGIKVATFAILGFVIWAELRGEPTVRVLTRRLSPANMRQALTVALLGTGLVAAATGALLVLTPLRLDVVLFEVISAFGTVGMSTGITADIPPAGQLILVAMMFLGRLGPITLGAALALRNRPRRFEVPEERILVG</sequence>
<keyword evidence="7 8" id="KW-0472">Membrane</keyword>
<dbReference type="EMBL" id="CP062789">
    <property type="protein sequence ID" value="QOK22579.1"/>
    <property type="molecule type" value="Genomic_DNA"/>
</dbReference>
<feature type="transmembrane region" description="Helical" evidence="8">
    <location>
        <begin position="133"/>
        <end position="155"/>
    </location>
</feature>
<evidence type="ECO:0000256" key="4">
    <source>
        <dbReference type="ARBA" id="ARBA00022692"/>
    </source>
</evidence>
<feature type="transmembrane region" description="Helical" evidence="8">
    <location>
        <begin position="82"/>
        <end position="106"/>
    </location>
</feature>
<dbReference type="EMBL" id="CP013290">
    <property type="protein sequence ID" value="APH02603.1"/>
    <property type="molecule type" value="Genomic_DNA"/>
</dbReference>
<keyword evidence="6" id="KW-0406">Ion transport</keyword>
<keyword evidence="11" id="KW-1185">Reference proteome</keyword>
<feature type="transmembrane region" description="Helical" evidence="8">
    <location>
        <begin position="199"/>
        <end position="218"/>
    </location>
</feature>
<evidence type="ECO:0000256" key="1">
    <source>
        <dbReference type="ARBA" id="ARBA00004651"/>
    </source>
</evidence>
<dbReference type="GO" id="GO:0005886">
    <property type="term" value="C:plasma membrane"/>
    <property type="evidence" value="ECO:0007669"/>
    <property type="project" value="UniProtKB-SubCell"/>
</dbReference>
<organism evidence="9 11">
    <name type="scientific">Janibacter indicus</name>
    <dbReference type="NCBI Taxonomy" id="857417"/>
    <lineage>
        <taxon>Bacteria</taxon>
        <taxon>Bacillati</taxon>
        <taxon>Actinomycetota</taxon>
        <taxon>Actinomycetes</taxon>
        <taxon>Micrococcales</taxon>
        <taxon>Intrasporangiaceae</taxon>
        <taxon>Janibacter</taxon>
    </lineage>
</organism>
<dbReference type="KEGG" id="jte:ASJ30_14545"/>
<protein>
    <submittedName>
        <fullName evidence="9">ATPase</fullName>
    </submittedName>
    <submittedName>
        <fullName evidence="10">TrkH family potassium uptake protein</fullName>
    </submittedName>
</protein>
<proteinExistence type="predicted"/>
<evidence type="ECO:0000313" key="9">
    <source>
        <dbReference type="EMBL" id="APH02603.1"/>
    </source>
</evidence>
<evidence type="ECO:0000256" key="3">
    <source>
        <dbReference type="ARBA" id="ARBA00022475"/>
    </source>
</evidence>
<evidence type="ECO:0000256" key="2">
    <source>
        <dbReference type="ARBA" id="ARBA00022448"/>
    </source>
</evidence>
<feature type="transmembrane region" description="Helical" evidence="8">
    <location>
        <begin position="308"/>
        <end position="336"/>
    </location>
</feature>
<feature type="transmembrane region" description="Helical" evidence="8">
    <location>
        <begin position="415"/>
        <end position="437"/>
    </location>
</feature>
<dbReference type="PANTHER" id="PTHR32024:SF1">
    <property type="entry name" value="KTR SYSTEM POTASSIUM UPTAKE PROTEIN B"/>
    <property type="match status" value="1"/>
</dbReference>
<dbReference type="AlphaFoldDB" id="A0A1L3MJN8"/>
<dbReference type="RefSeq" id="WP_072625743.1">
    <property type="nucleotide sequence ID" value="NZ_CP013290.1"/>
</dbReference>
<dbReference type="Proteomes" id="UP000593998">
    <property type="component" value="Chromosome"/>
</dbReference>
<evidence type="ECO:0000313" key="12">
    <source>
        <dbReference type="Proteomes" id="UP000593998"/>
    </source>
</evidence>